<protein>
    <submittedName>
        <fullName evidence="1">Uncharacterized protein</fullName>
    </submittedName>
</protein>
<evidence type="ECO:0000313" key="3">
    <source>
        <dbReference type="EMBL" id="CAF4786111.1"/>
    </source>
</evidence>
<comment type="caution">
    <text evidence="1">The sequence shown here is derived from an EMBL/GenBank/DDBJ whole genome shotgun (WGS) entry which is preliminary data.</text>
</comment>
<organism evidence="1 4">
    <name type="scientific">Rotaria magnacalcarata</name>
    <dbReference type="NCBI Taxonomy" id="392030"/>
    <lineage>
        <taxon>Eukaryota</taxon>
        <taxon>Metazoa</taxon>
        <taxon>Spiralia</taxon>
        <taxon>Gnathifera</taxon>
        <taxon>Rotifera</taxon>
        <taxon>Eurotatoria</taxon>
        <taxon>Bdelloidea</taxon>
        <taxon>Philodinida</taxon>
        <taxon>Philodinidae</taxon>
        <taxon>Rotaria</taxon>
    </lineage>
</organism>
<evidence type="ECO:0000313" key="4">
    <source>
        <dbReference type="Proteomes" id="UP000681967"/>
    </source>
</evidence>
<evidence type="ECO:0000313" key="2">
    <source>
        <dbReference type="EMBL" id="CAF4724686.1"/>
    </source>
</evidence>
<evidence type="ECO:0000313" key="1">
    <source>
        <dbReference type="EMBL" id="CAF4526928.1"/>
    </source>
</evidence>
<dbReference type="EMBL" id="CAJOBI010131097">
    <property type="protein sequence ID" value="CAF4724686.1"/>
    <property type="molecule type" value="Genomic_DNA"/>
</dbReference>
<dbReference type="Proteomes" id="UP000681967">
    <property type="component" value="Unassembled WGS sequence"/>
</dbReference>
<name>A0A8S2Y2U7_9BILA</name>
<gene>
    <name evidence="1" type="ORF">BYL167_LOCUS37150</name>
    <name evidence="3" type="ORF">GIL414_LOCUS46549</name>
    <name evidence="2" type="ORF">SMN809_LOCUS44003</name>
</gene>
<accession>A0A8S2Y2U7</accession>
<dbReference type="AlphaFoldDB" id="A0A8S2Y2U7"/>
<dbReference type="Proteomes" id="UP000681720">
    <property type="component" value="Unassembled WGS sequence"/>
</dbReference>
<feature type="non-terminal residue" evidence="1">
    <location>
        <position position="51"/>
    </location>
</feature>
<sequence>ILRTCADQLKSSIADQHQIKRQAWLIVRSVLSVLISNDDDHDLVTHLLNHS</sequence>
<dbReference type="EMBL" id="CAJOBJ010146476">
    <property type="protein sequence ID" value="CAF4786111.1"/>
    <property type="molecule type" value="Genomic_DNA"/>
</dbReference>
<proteinExistence type="predicted"/>
<dbReference type="Proteomes" id="UP000676336">
    <property type="component" value="Unassembled WGS sequence"/>
</dbReference>
<reference evidence="1" key="1">
    <citation type="submission" date="2021-02" db="EMBL/GenBank/DDBJ databases">
        <authorList>
            <person name="Nowell W R."/>
        </authorList>
    </citation>
    <scope>NUCLEOTIDE SEQUENCE</scope>
</reference>
<feature type="non-terminal residue" evidence="1">
    <location>
        <position position="1"/>
    </location>
</feature>
<dbReference type="EMBL" id="CAJOBH010083175">
    <property type="protein sequence ID" value="CAF4526928.1"/>
    <property type="molecule type" value="Genomic_DNA"/>
</dbReference>